<dbReference type="InterPro" id="IPR034904">
    <property type="entry name" value="FSCA_dom_sf"/>
</dbReference>
<evidence type="ECO:0000256" key="4">
    <source>
        <dbReference type="ARBA" id="ARBA00023014"/>
    </source>
</evidence>
<comment type="function">
    <text evidence="5">Involved in iron-sulfur cluster biogenesis. Binds a 4Fe-4S cluster, can transfer this cluster to apoproteins, and thereby intervenes in the maturation of Fe/S proteins. Could also act as a scaffold/chaperone for damaged Fe/S proteins.</text>
</comment>
<protein>
    <recommendedName>
        <fullName evidence="5">Fe/S biogenesis protein NfuA</fullName>
    </recommendedName>
</protein>
<dbReference type="SUPFAM" id="SSF117916">
    <property type="entry name" value="Fe-S cluster assembly (FSCA) domain-like"/>
    <property type="match status" value="1"/>
</dbReference>
<accession>A0A090ALM9</accession>
<keyword evidence="9" id="KW-1185">Reference proteome</keyword>
<dbReference type="Pfam" id="PF01106">
    <property type="entry name" value="NifU"/>
    <property type="match status" value="1"/>
</dbReference>
<dbReference type="PANTHER" id="PTHR11178:SF51">
    <property type="entry name" value="FE_S BIOGENESIS PROTEIN NFUA"/>
    <property type="match status" value="1"/>
</dbReference>
<evidence type="ECO:0000256" key="3">
    <source>
        <dbReference type="ARBA" id="ARBA00023004"/>
    </source>
</evidence>
<evidence type="ECO:0000259" key="6">
    <source>
        <dbReference type="Pfam" id="PF01106"/>
    </source>
</evidence>
<gene>
    <name evidence="8" type="primary">gntY</name>
    <name evidence="5" type="synonym">nfuA</name>
    <name evidence="8" type="ORF">TGUWTKB_3140</name>
</gene>
<dbReference type="RefSeq" id="WP_041062884.1">
    <property type="nucleotide sequence ID" value="NZ_AP014521.1"/>
</dbReference>
<dbReference type="Gene3D" id="2.60.300.12">
    <property type="entry name" value="HesB-like domain"/>
    <property type="match status" value="1"/>
</dbReference>
<dbReference type="EMBL" id="AP014521">
    <property type="protein sequence ID" value="BAP58554.1"/>
    <property type="molecule type" value="Genomic_DNA"/>
</dbReference>
<dbReference type="HAMAP" id="MF_01637">
    <property type="entry name" value="Fe_S_biogen_NfuA"/>
    <property type="match status" value="1"/>
</dbReference>
<dbReference type="GO" id="GO:0051604">
    <property type="term" value="P:protein maturation"/>
    <property type="evidence" value="ECO:0007669"/>
    <property type="project" value="UniProtKB-UniRule"/>
</dbReference>
<comment type="cofactor">
    <cofactor evidence="5">
        <name>[4Fe-4S] cluster</name>
        <dbReference type="ChEBI" id="CHEBI:49883"/>
    </cofactor>
    <text evidence="5">Binds 1 [4Fe-4S] cluster per subunit. The cluster is presumably bound at the interface of two monomers.</text>
</comment>
<name>A0A090ALM9_9ENTR</name>
<evidence type="ECO:0000256" key="2">
    <source>
        <dbReference type="ARBA" id="ARBA00022723"/>
    </source>
</evidence>
<dbReference type="PANTHER" id="PTHR11178">
    <property type="entry name" value="IRON-SULFUR CLUSTER SCAFFOLD PROTEIN NFU-RELATED"/>
    <property type="match status" value="1"/>
</dbReference>
<keyword evidence="3 5" id="KW-0408">Iron</keyword>
<feature type="domain" description="NIF system FeS cluster assembly NifU C-terminal" evidence="6">
    <location>
        <begin position="111"/>
        <end position="176"/>
    </location>
</feature>
<dbReference type="InterPro" id="IPR001075">
    <property type="entry name" value="NIF_FeS_clus_asmbl_NifU_C"/>
</dbReference>
<comment type="subunit">
    <text evidence="5">Homodimer.</text>
</comment>
<dbReference type="InterPro" id="IPR035903">
    <property type="entry name" value="HesB-like_dom_sf"/>
</dbReference>
<dbReference type="KEGG" id="sbw:TGUWTKB_3140"/>
<evidence type="ECO:0000256" key="1">
    <source>
        <dbReference type="ARBA" id="ARBA00022485"/>
    </source>
</evidence>
<feature type="binding site" evidence="5">
    <location>
        <position position="151"/>
    </location>
    <ligand>
        <name>[4Fe-4S] cluster</name>
        <dbReference type="ChEBI" id="CHEBI:49883"/>
    </ligand>
</feature>
<evidence type="ECO:0000256" key="5">
    <source>
        <dbReference type="HAMAP-Rule" id="MF_01637"/>
    </source>
</evidence>
<dbReference type="OrthoDB" id="9785450at2"/>
<feature type="domain" description="Core" evidence="7">
    <location>
        <begin position="2"/>
        <end position="97"/>
    </location>
</feature>
<feature type="binding site" evidence="5">
    <location>
        <position position="148"/>
    </location>
    <ligand>
        <name>[4Fe-4S] cluster</name>
        <dbReference type="ChEBI" id="CHEBI:49883"/>
    </ligand>
</feature>
<organism evidence="8 9">
    <name type="scientific">Candidatus Tachikawaea gelatinosa</name>
    <dbReference type="NCBI Taxonomy" id="1410383"/>
    <lineage>
        <taxon>Bacteria</taxon>
        <taxon>Pseudomonadati</taxon>
        <taxon>Pseudomonadota</taxon>
        <taxon>Gammaproteobacteria</taxon>
        <taxon>Enterobacterales</taxon>
        <taxon>Enterobacteriaceae</taxon>
        <taxon>Candidatus Tachikawaea</taxon>
    </lineage>
</organism>
<reference evidence="8 9" key="2">
    <citation type="journal article" date="2014" name="Curr. Biol.">
        <title>Symbiont-Supplemented Maternal Investment Underpinning Host's Ecological Adaptation.</title>
        <authorList>
            <person name="Kaiwa N."/>
            <person name="Hosokawa T."/>
            <person name="Nikoh N."/>
            <person name="Tanahashi M."/>
            <person name="Moriyama M."/>
            <person name="Meng X.Y."/>
            <person name="Maeda T."/>
            <person name="Yamaguchi K."/>
            <person name="Shigenobu S."/>
            <person name="Ito M."/>
            <person name="Fukatsu T."/>
        </authorList>
    </citation>
    <scope>NUCLEOTIDE SEQUENCE [LARGE SCALE GENOMIC DNA]</scope>
    <source>
        <strain evidence="8 9">UwTKB</strain>
    </source>
</reference>
<sequence>MITITKNAQEYLFNLLLKKEKGTQIRVFVFNPGSENAECGISYCPPKKIKITDYVLRFKKFFVYIDQESLPYLKKSKINIIEDQLSSTLTLDAPYAKILQYPRNSTLKEKIQYFIQLKINPKLESHGGSINLIDIKNNYAILEFKGGCSGCSMAEITFKENIEKQLKKEFKELQGVLDKTEHIHGKHSYY</sequence>
<dbReference type="Proteomes" id="UP000031627">
    <property type="component" value="Chromosome"/>
</dbReference>
<dbReference type="SUPFAM" id="SSF89360">
    <property type="entry name" value="HesB-like domain"/>
    <property type="match status" value="1"/>
</dbReference>
<dbReference type="GO" id="GO:0051539">
    <property type="term" value="F:4 iron, 4 sulfur cluster binding"/>
    <property type="evidence" value="ECO:0007669"/>
    <property type="project" value="UniProtKB-UniRule"/>
</dbReference>
<comment type="similarity">
    <text evidence="5">Belongs to the NfuA family.</text>
</comment>
<dbReference type="Pfam" id="PF01521">
    <property type="entry name" value="Fe-S_biosyn"/>
    <property type="match status" value="1"/>
</dbReference>
<dbReference type="InterPro" id="IPR000361">
    <property type="entry name" value="ATAP_core_dom"/>
</dbReference>
<dbReference type="STRING" id="1410383.TGUWTKB_3140"/>
<dbReference type="Gene3D" id="3.30.300.130">
    <property type="entry name" value="Fe-S cluster assembly (FSCA)"/>
    <property type="match status" value="1"/>
</dbReference>
<evidence type="ECO:0000313" key="8">
    <source>
        <dbReference type="EMBL" id="BAP58554.1"/>
    </source>
</evidence>
<reference evidence="9" key="1">
    <citation type="submission" date="2013-11" db="EMBL/GenBank/DDBJ databases">
        <title>Symbiont-containing voluminous jelly as an extraordinary maternal gift for overwintering insect nymphs.</title>
        <authorList>
            <person name="Kaiwa N."/>
            <person name="Hosokawa T."/>
            <person name="Nikoh N."/>
            <person name="Meng X.Y."/>
            <person name="Tanahashi M."/>
            <person name="Moriyama M."/>
            <person name="Maeda T."/>
            <person name="Yamaguchi K."/>
            <person name="Shigenobu S."/>
            <person name="Ito M."/>
            <person name="Fukatsu T."/>
        </authorList>
    </citation>
    <scope>NUCLEOTIDE SEQUENCE [LARGE SCALE GENOMIC DNA]</scope>
    <source>
        <strain evidence="9">UwTKB</strain>
    </source>
</reference>
<keyword evidence="1 5" id="KW-0004">4Fe-4S</keyword>
<dbReference type="InterPro" id="IPR017726">
    <property type="entry name" value="Fe/S_biogenesis_protein_NfuA"/>
</dbReference>
<keyword evidence="2 5" id="KW-0479">Metal-binding</keyword>
<evidence type="ECO:0000313" key="9">
    <source>
        <dbReference type="Proteomes" id="UP000031627"/>
    </source>
</evidence>
<dbReference type="HOGENOM" id="CLU_094569_0_0_6"/>
<proteinExistence type="inferred from homology"/>
<evidence type="ECO:0000259" key="7">
    <source>
        <dbReference type="Pfam" id="PF01521"/>
    </source>
</evidence>
<dbReference type="AlphaFoldDB" id="A0A090ALM9"/>
<dbReference type="GO" id="GO:0005506">
    <property type="term" value="F:iron ion binding"/>
    <property type="evidence" value="ECO:0007669"/>
    <property type="project" value="InterPro"/>
</dbReference>
<dbReference type="GO" id="GO:0016226">
    <property type="term" value="P:iron-sulfur cluster assembly"/>
    <property type="evidence" value="ECO:0007669"/>
    <property type="project" value="UniProtKB-UniRule"/>
</dbReference>
<keyword evidence="4 5" id="KW-0411">Iron-sulfur</keyword>